<dbReference type="EMBL" id="DTLS01000046">
    <property type="protein sequence ID" value="HGZ59897.1"/>
    <property type="molecule type" value="Genomic_DNA"/>
</dbReference>
<sequence>MALPQSSELINEGGDIKPWFRIVRVLEKLTSVYDLANLIMSLGTLSYVRKEFSYVAESAFKGKRGVILDAGCGPGTSSEILLHVSGPEEYIIGMDPIIAMLSEAARRLKNENKFELVRGVFEALPFREGSLAGATFSFSFRDAINYYKATLELKKALRARGFAIIMDLGRPRRRIYSKVLEGPYISIFPMLAGALLMGWEGIKRYSELRRTYLRFLETTKLYILFAKIFQKARCYYMLGGAIFILTAEKS</sequence>
<keyword evidence="1" id="KW-0489">Methyltransferase</keyword>
<name>A0A7J3SK55_9CREN</name>
<keyword evidence="1" id="KW-0808">Transferase</keyword>
<dbReference type="CDD" id="cd02440">
    <property type="entry name" value="AdoMet_MTases"/>
    <property type="match status" value="1"/>
</dbReference>
<reference evidence="1" key="1">
    <citation type="journal article" date="2020" name="mSystems">
        <title>Genome- and Community-Level Interaction Insights into Carbon Utilization and Element Cycling Functions of Hydrothermarchaeota in Hydrothermal Sediment.</title>
        <authorList>
            <person name="Zhou Z."/>
            <person name="Liu Y."/>
            <person name="Xu W."/>
            <person name="Pan J."/>
            <person name="Luo Z.H."/>
            <person name="Li M."/>
        </authorList>
    </citation>
    <scope>NUCLEOTIDE SEQUENCE [LARGE SCALE GENOMIC DNA]</scope>
    <source>
        <strain evidence="1">SpSt-885</strain>
    </source>
</reference>
<dbReference type="GO" id="GO:0008168">
    <property type="term" value="F:methyltransferase activity"/>
    <property type="evidence" value="ECO:0007669"/>
    <property type="project" value="UniProtKB-KW"/>
</dbReference>
<dbReference type="InterPro" id="IPR029063">
    <property type="entry name" value="SAM-dependent_MTases_sf"/>
</dbReference>
<dbReference type="AlphaFoldDB" id="A0A7J3SK55"/>
<evidence type="ECO:0000313" key="1">
    <source>
        <dbReference type="EMBL" id="HGZ59897.1"/>
    </source>
</evidence>
<dbReference type="Gene3D" id="3.40.50.150">
    <property type="entry name" value="Vaccinia Virus protein VP39"/>
    <property type="match status" value="1"/>
</dbReference>
<organism evidence="1">
    <name type="scientific">Fervidicoccus fontis</name>
    <dbReference type="NCBI Taxonomy" id="683846"/>
    <lineage>
        <taxon>Archaea</taxon>
        <taxon>Thermoproteota</taxon>
        <taxon>Thermoprotei</taxon>
        <taxon>Fervidicoccales</taxon>
        <taxon>Fervidicoccaceae</taxon>
        <taxon>Fervidicoccus</taxon>
    </lineage>
</organism>
<proteinExistence type="predicted"/>
<dbReference type="GO" id="GO:0032259">
    <property type="term" value="P:methylation"/>
    <property type="evidence" value="ECO:0007669"/>
    <property type="project" value="UniProtKB-KW"/>
</dbReference>
<dbReference type="Pfam" id="PF01209">
    <property type="entry name" value="Ubie_methyltran"/>
    <property type="match status" value="1"/>
</dbReference>
<dbReference type="SUPFAM" id="SSF53335">
    <property type="entry name" value="S-adenosyl-L-methionine-dependent methyltransferases"/>
    <property type="match status" value="1"/>
</dbReference>
<comment type="caution">
    <text evidence="1">The sequence shown here is derived from an EMBL/GenBank/DDBJ whole genome shotgun (WGS) entry which is preliminary data.</text>
</comment>
<accession>A0A7J3SK55</accession>
<gene>
    <name evidence="1" type="ORF">ENW83_01650</name>
</gene>
<protein>
    <submittedName>
        <fullName evidence="1">Methyltransferase domain-containing protein</fullName>
    </submittedName>
</protein>